<keyword evidence="4" id="KW-0032">Aminotransferase</keyword>
<dbReference type="PANTHER" id="PTHR45688">
    <property type="match status" value="1"/>
</dbReference>
<proteinExistence type="inferred from homology"/>
<dbReference type="EMBL" id="JBEPFB010000001">
    <property type="protein sequence ID" value="MER7371560.1"/>
    <property type="molecule type" value="Genomic_DNA"/>
</dbReference>
<dbReference type="Gene3D" id="3.90.1200.10">
    <property type="match status" value="1"/>
</dbReference>
<keyword evidence="2" id="KW-0663">Pyridoxal phosphate</keyword>
<dbReference type="PANTHER" id="PTHR45688:SF13">
    <property type="entry name" value="ALANINE--GLYOXYLATE AMINOTRANSFERASE 2-LIKE"/>
    <property type="match status" value="1"/>
</dbReference>
<dbReference type="SUPFAM" id="SSF53383">
    <property type="entry name" value="PLP-dependent transferases"/>
    <property type="match status" value="1"/>
</dbReference>
<comment type="caution">
    <text evidence="4">The sequence shown here is derived from an EMBL/GenBank/DDBJ whole genome shotgun (WGS) entry which is preliminary data.</text>
</comment>
<dbReference type="InterPro" id="IPR011009">
    <property type="entry name" value="Kinase-like_dom_sf"/>
</dbReference>
<keyword evidence="4" id="KW-0808">Transferase</keyword>
<dbReference type="Gene3D" id="3.90.1150.10">
    <property type="entry name" value="Aspartate Aminotransferase, domain 1"/>
    <property type="match status" value="1"/>
</dbReference>
<organism evidence="4 5">
    <name type="scientific">Streptomyces lanatus</name>
    <dbReference type="NCBI Taxonomy" id="66900"/>
    <lineage>
        <taxon>Bacteria</taxon>
        <taxon>Bacillati</taxon>
        <taxon>Actinomycetota</taxon>
        <taxon>Actinomycetes</taxon>
        <taxon>Kitasatosporales</taxon>
        <taxon>Streptomycetaceae</taxon>
        <taxon>Streptomyces</taxon>
    </lineage>
</organism>
<evidence type="ECO:0000256" key="2">
    <source>
        <dbReference type="ARBA" id="ARBA00022898"/>
    </source>
</evidence>
<sequence>MLLDEHRTIDFFTKDALPAPRTAPAEAELIAAEHLGITARAQALGSQQDANFLLHADDGAPAAILKIANPAFGTVEIEAQDAAADLIASACPELRIATVLRCPDGSPRRTTVDTENGPAVARLLRHLPGGTLSGRRHLSPGAVASMGTIAGKVSTALRDFRHPGLDRVLQWDPQHADRVVAKLAGHIDESGRRTAVRTATAEAWAHVQRLAAALPSQAVHLDLTDDNLIRRPDSRPPMPDGVIDFGDVTTSWAVGELAVSLSSMLHHDGMEPHHVLPAVRAFHAVRPLSPEEAEAMWPLVVLRAAVLVASGRHQAAVDEDNLYAKAALDREWRIFEQATSLPLPVMIRLIRDATGMADLPARTARTARADAPVRPLLRDLVADDITLLDLSTEADSMDHGAWTDAGTEARLVTSALADGAAAVATRYAHARLTRTPALSAGSADTVPTGIDLWLGRDAVVQAPAAGKILAAAPGHVELTYGAQTLSLSFPREVQPMITTGATVQAGEDITHLGSGASVHVALRDADGPAVPHLVRPEYAAGWLALTADPAPLLGLPADTGRTRERDLLDRRDAAFATVQEHYYANPPRIERGWRHHLLSTDGRSYLDIVNNVTPLGHAHPRVEQAVSRQLRRLNTNSRFHYASVVEFTERLAALLPDPLDTVFLVNSGSEAVDLGLRLAIGASGRPDVVALREAYHGWTYASDAVSTSLQDNPNALATRPSWVHTVDSPNSYRGRHRGPEAVRYAPEAVAVIDELAAAGRPAGAFIGETFYGNAGGVALPDGYLAQVYEAVRRHDGLAVADEVQVGYGRLGHWFWGFEQQQVVPDIVCVAKAMGNGHPLGAVITSRAVADRYRDQGYFFSSTGGSPVSSIVGLTVLDTLRDEDLQGNAARVGGHLKRRLEALADRYGIIGAVHGSGLYLGLELVRDRADLEPATEETAELCDRMLDLGVIVQPTGDHLNILKIKPPLCIDTAAADFFADMLDLALTQLGHSR</sequence>
<dbReference type="Proteomes" id="UP001486207">
    <property type="component" value="Unassembled WGS sequence"/>
</dbReference>
<evidence type="ECO:0000313" key="5">
    <source>
        <dbReference type="Proteomes" id="UP001486207"/>
    </source>
</evidence>
<gene>
    <name evidence="4" type="ORF">ABT384_02725</name>
</gene>
<dbReference type="Gene3D" id="3.40.640.10">
    <property type="entry name" value="Type I PLP-dependent aspartate aminotransferase-like (Major domain)"/>
    <property type="match status" value="1"/>
</dbReference>
<dbReference type="InterPro" id="IPR005814">
    <property type="entry name" value="Aminotrans_3"/>
</dbReference>
<dbReference type="InterPro" id="IPR015421">
    <property type="entry name" value="PyrdxlP-dep_Trfase_major"/>
</dbReference>
<dbReference type="RefSeq" id="WP_190068711.1">
    <property type="nucleotide sequence ID" value="NZ_BNBM01000002.1"/>
</dbReference>
<comment type="similarity">
    <text evidence="1">Belongs to the class-III pyridoxal-phosphate-dependent aminotransferase family.</text>
</comment>
<evidence type="ECO:0000259" key="3">
    <source>
        <dbReference type="Pfam" id="PF01636"/>
    </source>
</evidence>
<protein>
    <submittedName>
        <fullName evidence="4">Aminotransferase</fullName>
    </submittedName>
</protein>
<evidence type="ECO:0000313" key="4">
    <source>
        <dbReference type="EMBL" id="MER7371560.1"/>
    </source>
</evidence>
<keyword evidence="5" id="KW-1185">Reference proteome</keyword>
<accession>A0ABV1XJ84</accession>
<dbReference type="Pfam" id="PF00202">
    <property type="entry name" value="Aminotran_3"/>
    <property type="match status" value="1"/>
</dbReference>
<dbReference type="SUPFAM" id="SSF56112">
    <property type="entry name" value="Protein kinase-like (PK-like)"/>
    <property type="match status" value="1"/>
</dbReference>
<evidence type="ECO:0000256" key="1">
    <source>
        <dbReference type="ARBA" id="ARBA00008954"/>
    </source>
</evidence>
<reference evidence="4 5" key="1">
    <citation type="submission" date="2024-06" db="EMBL/GenBank/DDBJ databases">
        <title>The Natural Products Discovery Center: Release of the First 8490 Sequenced Strains for Exploring Actinobacteria Biosynthetic Diversity.</title>
        <authorList>
            <person name="Kalkreuter E."/>
            <person name="Kautsar S.A."/>
            <person name="Yang D."/>
            <person name="Bader C.D."/>
            <person name="Teijaro C.N."/>
            <person name="Fluegel L."/>
            <person name="Davis C.M."/>
            <person name="Simpson J.R."/>
            <person name="Lauterbach L."/>
            <person name="Steele A.D."/>
            <person name="Gui C."/>
            <person name="Meng S."/>
            <person name="Li G."/>
            <person name="Viehrig K."/>
            <person name="Ye F."/>
            <person name="Su P."/>
            <person name="Kiefer A.F."/>
            <person name="Nichols A."/>
            <person name="Cepeda A.J."/>
            <person name="Yan W."/>
            <person name="Fan B."/>
            <person name="Jiang Y."/>
            <person name="Adhikari A."/>
            <person name="Zheng C.-J."/>
            <person name="Schuster L."/>
            <person name="Cowan T.M."/>
            <person name="Smanski M.J."/>
            <person name="Chevrette M.G."/>
            <person name="De Carvalho L.P.S."/>
            <person name="Shen B."/>
        </authorList>
    </citation>
    <scope>NUCLEOTIDE SEQUENCE [LARGE SCALE GENOMIC DNA]</scope>
    <source>
        <strain evidence="4 5">NPDC000155</strain>
    </source>
</reference>
<feature type="domain" description="Aminoglycoside phosphotransferase" evidence="3">
    <location>
        <begin position="42"/>
        <end position="263"/>
    </location>
</feature>
<name>A0ABV1XJ84_9ACTN</name>
<dbReference type="GO" id="GO:0008483">
    <property type="term" value="F:transaminase activity"/>
    <property type="evidence" value="ECO:0007669"/>
    <property type="project" value="UniProtKB-KW"/>
</dbReference>
<dbReference type="InterPro" id="IPR015422">
    <property type="entry name" value="PyrdxlP-dep_Trfase_small"/>
</dbReference>
<dbReference type="NCBIfam" id="NF004800">
    <property type="entry name" value="PRK06149.1"/>
    <property type="match status" value="1"/>
</dbReference>
<dbReference type="InterPro" id="IPR002575">
    <property type="entry name" value="Aminoglycoside_PTrfase"/>
</dbReference>
<dbReference type="Pfam" id="PF01636">
    <property type="entry name" value="APH"/>
    <property type="match status" value="1"/>
</dbReference>
<dbReference type="CDD" id="cd00610">
    <property type="entry name" value="OAT_like"/>
    <property type="match status" value="1"/>
</dbReference>
<dbReference type="InterPro" id="IPR015424">
    <property type="entry name" value="PyrdxlP-dep_Trfase"/>
</dbReference>